<dbReference type="SUPFAM" id="SSF53474">
    <property type="entry name" value="alpha/beta-Hydrolases"/>
    <property type="match status" value="1"/>
</dbReference>
<dbReference type="Gene3D" id="3.40.50.1820">
    <property type="entry name" value="alpha/beta hydrolase"/>
    <property type="match status" value="1"/>
</dbReference>
<dbReference type="Proteomes" id="UP000251891">
    <property type="component" value="Unassembled WGS sequence"/>
</dbReference>
<protein>
    <submittedName>
        <fullName evidence="3">Alpha/beta hydrolase</fullName>
    </submittedName>
</protein>
<gene>
    <name evidence="3" type="ORF">DPM19_23625</name>
</gene>
<comment type="caution">
    <text evidence="3">The sequence shown here is derived from an EMBL/GenBank/DDBJ whole genome shotgun (WGS) entry which is preliminary data.</text>
</comment>
<dbReference type="Pfam" id="PF20434">
    <property type="entry name" value="BD-FAE"/>
    <property type="match status" value="1"/>
</dbReference>
<dbReference type="GO" id="GO:0016787">
    <property type="term" value="F:hydrolase activity"/>
    <property type="evidence" value="ECO:0007669"/>
    <property type="project" value="UniProtKB-KW"/>
</dbReference>
<dbReference type="InterPro" id="IPR029058">
    <property type="entry name" value="AB_hydrolase_fold"/>
</dbReference>
<dbReference type="OrthoDB" id="9803828at2"/>
<evidence type="ECO:0000256" key="1">
    <source>
        <dbReference type="ARBA" id="ARBA00022801"/>
    </source>
</evidence>
<dbReference type="PANTHER" id="PTHR48081">
    <property type="entry name" value="AB HYDROLASE SUPERFAMILY PROTEIN C4A8.06C"/>
    <property type="match status" value="1"/>
</dbReference>
<evidence type="ECO:0000313" key="4">
    <source>
        <dbReference type="Proteomes" id="UP000251891"/>
    </source>
</evidence>
<name>A0A365H0H7_9ACTN</name>
<dbReference type="InterPro" id="IPR049492">
    <property type="entry name" value="BD-FAE-like_dom"/>
</dbReference>
<reference evidence="3 4" key="1">
    <citation type="submission" date="2018-06" db="EMBL/GenBank/DDBJ databases">
        <title>Actinomadura craniellae sp. nov. isolated from marine sponge Craniella sp.</title>
        <authorList>
            <person name="Li L."/>
            <person name="Xu Q.H."/>
            <person name="Lin H.W."/>
            <person name="Lu Y.H."/>
        </authorList>
    </citation>
    <scope>NUCLEOTIDE SEQUENCE [LARGE SCALE GENOMIC DNA]</scope>
    <source>
        <strain evidence="3 4">LHW63021</strain>
    </source>
</reference>
<dbReference type="InterPro" id="IPR050300">
    <property type="entry name" value="GDXG_lipolytic_enzyme"/>
</dbReference>
<feature type="domain" description="BD-FAE-like" evidence="2">
    <location>
        <begin position="64"/>
        <end position="157"/>
    </location>
</feature>
<sequence length="276" mass="29724">MTSRQELDREYSPSRLARDAAGTLARYRDESAAARRRLDCELDVPYGPSPDERLHWFPPLLPGAPLLVFVHGGHWQESSKEDACFPAPGLIAAGAGYVALGYGLAPRRGLPEMAASVRRGLRWVRAHARDLGSRPDRVHAAGSSAGAHLVALAVTGPEPAEVAGACLLSGVYDLEPVRHSYVNDALGLDARAAADHSPLRRLPLRVPDVLVARGRHETREYARQHALLLGALRATGQRATGLVAADRDHFDLPLDLGRPRTPLGRAVLGRLGLEDG</sequence>
<dbReference type="EMBL" id="QLYX01000012">
    <property type="protein sequence ID" value="RAY12594.1"/>
    <property type="molecule type" value="Genomic_DNA"/>
</dbReference>
<keyword evidence="4" id="KW-1185">Reference proteome</keyword>
<proteinExistence type="predicted"/>
<dbReference type="RefSeq" id="WP_111870201.1">
    <property type="nucleotide sequence ID" value="NZ_QLYX01000012.1"/>
</dbReference>
<evidence type="ECO:0000313" key="3">
    <source>
        <dbReference type="EMBL" id="RAY12594.1"/>
    </source>
</evidence>
<keyword evidence="1 3" id="KW-0378">Hydrolase</keyword>
<organism evidence="3 4">
    <name type="scientific">Actinomadura craniellae</name>
    <dbReference type="NCBI Taxonomy" id="2231787"/>
    <lineage>
        <taxon>Bacteria</taxon>
        <taxon>Bacillati</taxon>
        <taxon>Actinomycetota</taxon>
        <taxon>Actinomycetes</taxon>
        <taxon>Streptosporangiales</taxon>
        <taxon>Thermomonosporaceae</taxon>
        <taxon>Actinomadura</taxon>
    </lineage>
</organism>
<dbReference type="PANTHER" id="PTHR48081:SF33">
    <property type="entry name" value="KYNURENINE FORMAMIDASE"/>
    <property type="match status" value="1"/>
</dbReference>
<accession>A0A365H0H7</accession>
<evidence type="ECO:0000259" key="2">
    <source>
        <dbReference type="Pfam" id="PF20434"/>
    </source>
</evidence>
<dbReference type="AlphaFoldDB" id="A0A365H0H7"/>